<evidence type="ECO:0000256" key="1">
    <source>
        <dbReference type="ARBA" id="ARBA00023054"/>
    </source>
</evidence>
<evidence type="ECO:0000256" key="3">
    <source>
        <dbReference type="SAM" id="MobiDB-lite"/>
    </source>
</evidence>
<keyword evidence="6" id="KW-1185">Reference proteome</keyword>
<organism evidence="5 6">
    <name type="scientific">Penstemon smallii</name>
    <dbReference type="NCBI Taxonomy" id="265156"/>
    <lineage>
        <taxon>Eukaryota</taxon>
        <taxon>Viridiplantae</taxon>
        <taxon>Streptophyta</taxon>
        <taxon>Embryophyta</taxon>
        <taxon>Tracheophyta</taxon>
        <taxon>Spermatophyta</taxon>
        <taxon>Magnoliopsida</taxon>
        <taxon>eudicotyledons</taxon>
        <taxon>Gunneridae</taxon>
        <taxon>Pentapetalae</taxon>
        <taxon>asterids</taxon>
        <taxon>lamiids</taxon>
        <taxon>Lamiales</taxon>
        <taxon>Plantaginaceae</taxon>
        <taxon>Cheloneae</taxon>
        <taxon>Penstemon</taxon>
    </lineage>
</organism>
<evidence type="ECO:0000313" key="5">
    <source>
        <dbReference type="EMBL" id="KAL3824413.1"/>
    </source>
</evidence>
<evidence type="ECO:0000256" key="4">
    <source>
        <dbReference type="SAM" id="Phobius"/>
    </source>
</evidence>
<feature type="region of interest" description="Disordered" evidence="3">
    <location>
        <begin position="40"/>
        <end position="94"/>
    </location>
</feature>
<reference evidence="5 6" key="1">
    <citation type="submission" date="2024-12" db="EMBL/GenBank/DDBJ databases">
        <title>The unique morphological basis and parallel evolutionary history of personate flowers in Penstemon.</title>
        <authorList>
            <person name="Depatie T.H."/>
            <person name="Wessinger C.A."/>
        </authorList>
    </citation>
    <scope>NUCLEOTIDE SEQUENCE [LARGE SCALE GENOMIC DNA]</scope>
    <source>
        <strain evidence="5">WTNN_2</strain>
        <tissue evidence="5">Leaf</tissue>
    </source>
</reference>
<dbReference type="PANTHER" id="PTHR31342:SF4">
    <property type="entry name" value="ACTIN BINDING PROTEIN FAMILY"/>
    <property type="match status" value="1"/>
</dbReference>
<evidence type="ECO:0008006" key="7">
    <source>
        <dbReference type="Google" id="ProtNLM"/>
    </source>
</evidence>
<keyword evidence="4" id="KW-0472">Membrane</keyword>
<gene>
    <name evidence="5" type="ORF">ACJIZ3_020442</name>
</gene>
<evidence type="ECO:0000313" key="6">
    <source>
        <dbReference type="Proteomes" id="UP001634393"/>
    </source>
</evidence>
<dbReference type="Proteomes" id="UP001634393">
    <property type="component" value="Unassembled WGS sequence"/>
</dbReference>
<dbReference type="EMBL" id="JBJXBP010000006">
    <property type="protein sequence ID" value="KAL3824413.1"/>
    <property type="molecule type" value="Genomic_DNA"/>
</dbReference>
<accession>A0ABD3SJH0</accession>
<protein>
    <recommendedName>
        <fullName evidence="7">Protein CHUP1, chloroplastic</fullName>
    </recommendedName>
</protein>
<keyword evidence="1 2" id="KW-0175">Coiled coil</keyword>
<evidence type="ECO:0000256" key="2">
    <source>
        <dbReference type="SAM" id="Coils"/>
    </source>
</evidence>
<feature type="transmembrane region" description="Helical" evidence="4">
    <location>
        <begin position="14"/>
        <end position="34"/>
    </location>
</feature>
<keyword evidence="4" id="KW-0812">Transmembrane</keyword>
<sequence length="530" mass="61119">MVVKVKKEIPLRPVLLKVGFALAISLGGILFTFFRTNRNKPPKSKPSQLSPGKGRQSNSRGEISEIKDDDFALQNSPLPKASSPMSNYSSSGRCREDRDGYLLTEFNELVKDCNMVVTTDDTSPRSNRESLIPDIESPREHKCNDHEETDREIENLRTMVKNLQEREMNLEIQLLEYYGLQEQETAVMELQNRLRLSNMESKLYNLKIESMQSDIRRLEAQVSDYAKVLTELEAAKAKIKLLRNKLRSEAEQNREQILKLQERVMKLQNQEEKAVENDQNVGMQLQKRKELEMELEEMKKLNHALKLENSELAQKLEDLQMIATSALDNEEVQELHKESQRLRQQNENLRKELEQLQADRSTDIEELVYLRWLNACLRYELRNYQPGPDKTIARDLSKTLSPKSEERAKQLILEYANKEDSGDKAINISDFDSGRWSSSQSNITDEHSIDLQRSYSRGQKSTAGESSNGSRRVSIDGSLNIFRRIGSISEDENVEAHRDAQNELVKYAEALKNSRGRPTVRRKYAAFSSF</sequence>
<feature type="compositionally biased region" description="Polar residues" evidence="3">
    <location>
        <begin position="451"/>
        <end position="471"/>
    </location>
</feature>
<feature type="coiled-coil region" evidence="2">
    <location>
        <begin position="146"/>
        <end position="366"/>
    </location>
</feature>
<proteinExistence type="predicted"/>
<feature type="compositionally biased region" description="Polar residues" evidence="3">
    <location>
        <begin position="73"/>
        <end position="92"/>
    </location>
</feature>
<keyword evidence="4" id="KW-1133">Transmembrane helix</keyword>
<comment type="caution">
    <text evidence="5">The sequence shown here is derived from an EMBL/GenBank/DDBJ whole genome shotgun (WGS) entry which is preliminary data.</text>
</comment>
<dbReference type="InterPro" id="IPR040265">
    <property type="entry name" value="CHUP1/IPGA1-like"/>
</dbReference>
<feature type="region of interest" description="Disordered" evidence="3">
    <location>
        <begin position="434"/>
        <end position="471"/>
    </location>
</feature>
<dbReference type="AlphaFoldDB" id="A0ABD3SJH0"/>
<dbReference type="PANTHER" id="PTHR31342">
    <property type="entry name" value="PROTEIN CHUP1, CHLOROPLASTIC"/>
    <property type="match status" value="1"/>
</dbReference>
<name>A0ABD3SJH0_9LAMI</name>